<reference evidence="3" key="1">
    <citation type="submission" date="2023-06" db="EMBL/GenBank/DDBJ databases">
        <title>Genome-scale phylogeny and comparative genomics of the fungal order Sordariales.</title>
        <authorList>
            <consortium name="Lawrence Berkeley National Laboratory"/>
            <person name="Hensen N."/>
            <person name="Bonometti L."/>
            <person name="Westerberg I."/>
            <person name="Brannstrom I.O."/>
            <person name="Guillou S."/>
            <person name="Cros-Aarteil S."/>
            <person name="Calhoun S."/>
            <person name="Haridas S."/>
            <person name="Kuo A."/>
            <person name="Mondo S."/>
            <person name="Pangilinan J."/>
            <person name="Riley R."/>
            <person name="LaButti K."/>
            <person name="Andreopoulos B."/>
            <person name="Lipzen A."/>
            <person name="Chen C."/>
            <person name="Yanf M."/>
            <person name="Daum C."/>
            <person name="Ng V."/>
            <person name="Clum A."/>
            <person name="Steindorff A."/>
            <person name="Ohm R."/>
            <person name="Martin F."/>
            <person name="Silar P."/>
            <person name="Natvig D."/>
            <person name="Lalanne C."/>
            <person name="Gautier V."/>
            <person name="Ament-velasquez S.L."/>
            <person name="Kruys A."/>
            <person name="Hutchinson M.I."/>
            <person name="Powell A.J."/>
            <person name="Barry K."/>
            <person name="Miller A.N."/>
            <person name="Grigoriev I.V."/>
            <person name="Debuchy R."/>
            <person name="Gladieux P."/>
            <person name="Thoren M.H."/>
            <person name="Johannesson H."/>
        </authorList>
    </citation>
    <scope>NUCLEOTIDE SEQUENCE</scope>
    <source>
        <strain evidence="3">SMH3187-1</strain>
    </source>
</reference>
<feature type="region of interest" description="Disordered" evidence="1">
    <location>
        <begin position="217"/>
        <end position="237"/>
    </location>
</feature>
<sequence>MLWLQGLLTASFLWAPPHVNALGVDSAQNDGTCQCVALDYADSGSYLVDANAEGNFRYASMFEGNCRDNDITSTITGPTGREYQCSSIRAGYDGDIQISECTIPYAFMSTGKWQIVINLSPSVILIRTFTLTVSALVASVISPSASSTRTTTTLPQATVTTRCSPSLTQTVTARGSQSTTTETQQVIVRATGPRETLTSLTTTTVTPECRFPIIYTTRTTTPRPPTSTTPKPATTTAKPATTITILPSTTPAPTLPRPNGPGGGYYFTLSGSTCMMNLGAGTGPNPSGGPPQWITSLWRGGVPPALTTGGPLPTFVTCVKLPAATSTRKKRDAGAEGERGWETRVRAGSRLERRGVAATETVRVVVCQDIGEPAMVTVTATGRVVTVVTVETLTTVVTETVVVTATEKVVASGSSIDAAAASCWGEGEVLVA</sequence>
<proteinExistence type="predicted"/>
<protein>
    <recommendedName>
        <fullName evidence="5">Ig-like domain-containing protein</fullName>
    </recommendedName>
</protein>
<dbReference type="Proteomes" id="UP001172155">
    <property type="component" value="Unassembled WGS sequence"/>
</dbReference>
<evidence type="ECO:0000313" key="4">
    <source>
        <dbReference type="Proteomes" id="UP001172155"/>
    </source>
</evidence>
<evidence type="ECO:0000256" key="2">
    <source>
        <dbReference type="SAM" id="SignalP"/>
    </source>
</evidence>
<evidence type="ECO:0000256" key="1">
    <source>
        <dbReference type="SAM" id="MobiDB-lite"/>
    </source>
</evidence>
<accession>A0AA40K209</accession>
<dbReference type="AlphaFoldDB" id="A0AA40K209"/>
<keyword evidence="2" id="KW-0732">Signal</keyword>
<organism evidence="3 4">
    <name type="scientific">Schizothecium vesticola</name>
    <dbReference type="NCBI Taxonomy" id="314040"/>
    <lineage>
        <taxon>Eukaryota</taxon>
        <taxon>Fungi</taxon>
        <taxon>Dikarya</taxon>
        <taxon>Ascomycota</taxon>
        <taxon>Pezizomycotina</taxon>
        <taxon>Sordariomycetes</taxon>
        <taxon>Sordariomycetidae</taxon>
        <taxon>Sordariales</taxon>
        <taxon>Schizotheciaceae</taxon>
        <taxon>Schizothecium</taxon>
    </lineage>
</organism>
<feature type="chain" id="PRO_5041246475" description="Ig-like domain-containing protein" evidence="2">
    <location>
        <begin position="22"/>
        <end position="432"/>
    </location>
</feature>
<dbReference type="EMBL" id="JAUKUD010000005">
    <property type="protein sequence ID" value="KAK0742742.1"/>
    <property type="molecule type" value="Genomic_DNA"/>
</dbReference>
<keyword evidence="4" id="KW-1185">Reference proteome</keyword>
<evidence type="ECO:0000313" key="3">
    <source>
        <dbReference type="EMBL" id="KAK0742742.1"/>
    </source>
</evidence>
<gene>
    <name evidence="3" type="ORF">B0T18DRAFT_467390</name>
</gene>
<evidence type="ECO:0008006" key="5">
    <source>
        <dbReference type="Google" id="ProtNLM"/>
    </source>
</evidence>
<comment type="caution">
    <text evidence="3">The sequence shown here is derived from an EMBL/GenBank/DDBJ whole genome shotgun (WGS) entry which is preliminary data.</text>
</comment>
<feature type="compositionally biased region" description="Low complexity" evidence="1">
    <location>
        <begin position="228"/>
        <end position="237"/>
    </location>
</feature>
<name>A0AA40K209_9PEZI</name>
<feature type="signal peptide" evidence="2">
    <location>
        <begin position="1"/>
        <end position="21"/>
    </location>
</feature>